<keyword evidence="1" id="KW-0732">Signal</keyword>
<sequence>MKRALTLAVLALALTACNVPASPAPTVKNAQAKKAAEAANSITFVENAEIDNIKRRIEQTSRPGAMGFVILLNQSGQPVMYEGVKGKITSGSKRLTDPTSIVRKVQPGNAADTYLATPAPSDEGTFGSSGEYVFYWNQNDEYRQWNGSYLYSDKPFRLRVEPLVVNVN</sequence>
<protein>
    <recommendedName>
        <fullName evidence="4">Lipoprotein</fullName>
    </recommendedName>
</protein>
<name>A0ABT8BJT2_9HYPH</name>
<evidence type="ECO:0000313" key="2">
    <source>
        <dbReference type="EMBL" id="MDN3592078.1"/>
    </source>
</evidence>
<dbReference type="RefSeq" id="WP_238226152.1">
    <property type="nucleotide sequence ID" value="NZ_BPQD01000016.1"/>
</dbReference>
<reference evidence="3" key="1">
    <citation type="journal article" date="2019" name="Int. J. Syst. Evol. Microbiol.">
        <title>The Global Catalogue of Microorganisms (GCM) 10K type strain sequencing project: providing services to taxonomists for standard genome sequencing and annotation.</title>
        <authorList>
            <consortium name="The Broad Institute Genomics Platform"/>
            <consortium name="The Broad Institute Genome Sequencing Center for Infectious Disease"/>
            <person name="Wu L."/>
            <person name="Ma J."/>
        </authorList>
    </citation>
    <scope>NUCLEOTIDE SEQUENCE [LARGE SCALE GENOMIC DNA]</scope>
    <source>
        <strain evidence="3">CECT 7069</strain>
    </source>
</reference>
<keyword evidence="3" id="KW-1185">Reference proteome</keyword>
<dbReference type="EMBL" id="JAUFPX010000015">
    <property type="protein sequence ID" value="MDN3592078.1"/>
    <property type="molecule type" value="Genomic_DNA"/>
</dbReference>
<accession>A0ABT8BJT2</accession>
<evidence type="ECO:0008006" key="4">
    <source>
        <dbReference type="Google" id="ProtNLM"/>
    </source>
</evidence>
<gene>
    <name evidence="2" type="ORF">QWZ12_15885</name>
</gene>
<dbReference type="Proteomes" id="UP001224644">
    <property type="component" value="Unassembled WGS sequence"/>
</dbReference>
<dbReference type="PROSITE" id="PS51257">
    <property type="entry name" value="PROKAR_LIPOPROTEIN"/>
    <property type="match status" value="1"/>
</dbReference>
<organism evidence="2 3">
    <name type="scientific">Methylobacterium adhaesivum</name>
    <dbReference type="NCBI Taxonomy" id="333297"/>
    <lineage>
        <taxon>Bacteria</taxon>
        <taxon>Pseudomonadati</taxon>
        <taxon>Pseudomonadota</taxon>
        <taxon>Alphaproteobacteria</taxon>
        <taxon>Hyphomicrobiales</taxon>
        <taxon>Methylobacteriaceae</taxon>
        <taxon>Methylobacterium</taxon>
    </lineage>
</organism>
<evidence type="ECO:0000256" key="1">
    <source>
        <dbReference type="SAM" id="SignalP"/>
    </source>
</evidence>
<feature type="signal peptide" evidence="1">
    <location>
        <begin position="1"/>
        <end position="21"/>
    </location>
</feature>
<comment type="caution">
    <text evidence="2">The sequence shown here is derived from an EMBL/GenBank/DDBJ whole genome shotgun (WGS) entry which is preliminary data.</text>
</comment>
<proteinExistence type="predicted"/>
<evidence type="ECO:0000313" key="3">
    <source>
        <dbReference type="Proteomes" id="UP001224644"/>
    </source>
</evidence>
<feature type="chain" id="PRO_5045290128" description="Lipoprotein" evidence="1">
    <location>
        <begin position="22"/>
        <end position="168"/>
    </location>
</feature>